<dbReference type="InterPro" id="IPR008278">
    <property type="entry name" value="4-PPantetheinyl_Trfase_dom"/>
</dbReference>
<feature type="domain" description="4'-phosphopantetheinyl transferase" evidence="9">
    <location>
        <begin position="5"/>
        <end position="107"/>
    </location>
</feature>
<dbReference type="EMBL" id="AZSI01000063">
    <property type="protein sequence ID" value="KEY62155.1"/>
    <property type="molecule type" value="Genomic_DNA"/>
</dbReference>
<protein>
    <recommendedName>
        <fullName evidence="8">Holo-[acyl-carrier-protein] synthase</fullName>
        <shortName evidence="8">Holo-ACP synthase</shortName>
        <ecNumber evidence="8">2.7.8.7</ecNumber>
    </recommendedName>
    <alternativeName>
        <fullName evidence="8">4'-phosphopantetheinyl transferase AcpS</fullName>
    </alternativeName>
</protein>
<dbReference type="Gene3D" id="3.90.470.20">
    <property type="entry name" value="4'-phosphopantetheinyl transferase domain"/>
    <property type="match status" value="1"/>
</dbReference>
<evidence type="ECO:0000259" key="9">
    <source>
        <dbReference type="Pfam" id="PF01648"/>
    </source>
</evidence>
<feature type="binding site" evidence="8">
    <location>
        <position position="59"/>
    </location>
    <ligand>
        <name>Mg(2+)</name>
        <dbReference type="ChEBI" id="CHEBI:18420"/>
    </ligand>
</feature>
<dbReference type="HAMAP" id="MF_00101">
    <property type="entry name" value="AcpS"/>
    <property type="match status" value="1"/>
</dbReference>
<comment type="subcellular location">
    <subcellularLocation>
        <location evidence="8">Cytoplasm</location>
    </subcellularLocation>
</comment>
<comment type="similarity">
    <text evidence="8">Belongs to the P-Pant transferase superfamily. AcpS family.</text>
</comment>
<keyword evidence="7 8" id="KW-0275">Fatty acid biosynthesis</keyword>
<evidence type="ECO:0000256" key="2">
    <source>
        <dbReference type="ARBA" id="ARBA00022679"/>
    </source>
</evidence>
<comment type="function">
    <text evidence="8">Transfers the 4'-phosphopantetheine moiety from coenzyme A to a Ser of acyl-carrier-protein.</text>
</comment>
<dbReference type="GO" id="GO:0008897">
    <property type="term" value="F:holo-[acyl-carrier-protein] synthase activity"/>
    <property type="evidence" value="ECO:0007669"/>
    <property type="project" value="UniProtKB-UniRule"/>
</dbReference>
<dbReference type="GO" id="GO:0005737">
    <property type="term" value="C:cytoplasm"/>
    <property type="evidence" value="ECO:0007669"/>
    <property type="project" value="UniProtKB-SubCell"/>
</dbReference>
<dbReference type="GO" id="GO:0006633">
    <property type="term" value="P:fatty acid biosynthetic process"/>
    <property type="evidence" value="ECO:0007669"/>
    <property type="project" value="UniProtKB-UniRule"/>
</dbReference>
<dbReference type="Pfam" id="PF01648">
    <property type="entry name" value="ACPS"/>
    <property type="match status" value="1"/>
</dbReference>
<comment type="cofactor">
    <cofactor evidence="8">
        <name>Mg(2+)</name>
        <dbReference type="ChEBI" id="CHEBI:18420"/>
    </cofactor>
</comment>
<evidence type="ECO:0000313" key="10">
    <source>
        <dbReference type="EMBL" id="KEY62155.1"/>
    </source>
</evidence>
<organism evidence="10 11">
    <name type="scientific">Lactococcus cremoris subsp. cremoris GE214</name>
    <dbReference type="NCBI Taxonomy" id="1415168"/>
    <lineage>
        <taxon>Bacteria</taxon>
        <taxon>Bacillati</taxon>
        <taxon>Bacillota</taxon>
        <taxon>Bacilli</taxon>
        <taxon>Lactobacillales</taxon>
        <taxon>Streptococcaceae</taxon>
        <taxon>Lactococcus</taxon>
        <taxon>Lactococcus cremoris subsp. cremoris</taxon>
    </lineage>
</organism>
<name>A0A084AA26_LACLC</name>
<keyword evidence="4 8" id="KW-0276">Fatty acid metabolism</keyword>
<sequence>MVFGTGVDNVELSRIQKALTRSERFVEQVLTTMELEKYNNFQSTARKTEFLAGRWAAKEAFSKAYGTGFGKALGMHDLEIKNDELGKPYFSKHPFEGQVHLSISHSNLEAVAFVVLEKN</sequence>
<keyword evidence="6 8" id="KW-0443">Lipid metabolism</keyword>
<keyword evidence="2 8" id="KW-0808">Transferase</keyword>
<dbReference type="AlphaFoldDB" id="A0A084AA26"/>
<dbReference type="NCBIfam" id="TIGR00556">
    <property type="entry name" value="pantethn_trn"/>
    <property type="match status" value="1"/>
</dbReference>
<evidence type="ECO:0000256" key="8">
    <source>
        <dbReference type="HAMAP-Rule" id="MF_00101"/>
    </source>
</evidence>
<dbReference type="Proteomes" id="UP000028401">
    <property type="component" value="Unassembled WGS sequence"/>
</dbReference>
<keyword evidence="1 8" id="KW-0444">Lipid biosynthesis</keyword>
<dbReference type="InterPro" id="IPR037143">
    <property type="entry name" value="4-PPantetheinyl_Trfase_dom_sf"/>
</dbReference>
<dbReference type="EC" id="2.7.8.7" evidence="8"/>
<evidence type="ECO:0000256" key="1">
    <source>
        <dbReference type="ARBA" id="ARBA00022516"/>
    </source>
</evidence>
<keyword evidence="8" id="KW-0963">Cytoplasm</keyword>
<dbReference type="SUPFAM" id="SSF56214">
    <property type="entry name" value="4'-phosphopantetheinyl transferase"/>
    <property type="match status" value="1"/>
</dbReference>
<comment type="caution">
    <text evidence="10">The sequence shown here is derived from an EMBL/GenBank/DDBJ whole genome shotgun (WGS) entry which is preliminary data.</text>
</comment>
<evidence type="ECO:0000256" key="5">
    <source>
        <dbReference type="ARBA" id="ARBA00022842"/>
    </source>
</evidence>
<dbReference type="SMR" id="A0A084AA26"/>
<evidence type="ECO:0000256" key="6">
    <source>
        <dbReference type="ARBA" id="ARBA00023098"/>
    </source>
</evidence>
<keyword evidence="3 8" id="KW-0479">Metal-binding</keyword>
<proteinExistence type="inferred from homology"/>
<dbReference type="NCBIfam" id="TIGR00516">
    <property type="entry name" value="acpS"/>
    <property type="match status" value="1"/>
</dbReference>
<dbReference type="InterPro" id="IPR002582">
    <property type="entry name" value="ACPS"/>
</dbReference>
<evidence type="ECO:0000256" key="4">
    <source>
        <dbReference type="ARBA" id="ARBA00022832"/>
    </source>
</evidence>
<keyword evidence="5 8" id="KW-0460">Magnesium</keyword>
<evidence type="ECO:0000313" key="11">
    <source>
        <dbReference type="Proteomes" id="UP000028401"/>
    </source>
</evidence>
<feature type="binding site" evidence="8">
    <location>
        <position position="8"/>
    </location>
    <ligand>
        <name>Mg(2+)</name>
        <dbReference type="ChEBI" id="CHEBI:18420"/>
    </ligand>
</feature>
<dbReference type="GO" id="GO:0000287">
    <property type="term" value="F:magnesium ion binding"/>
    <property type="evidence" value="ECO:0007669"/>
    <property type="project" value="UniProtKB-UniRule"/>
</dbReference>
<accession>A0A084AA26</accession>
<dbReference type="PATRIC" id="fig|1415168.3.peg.1784"/>
<dbReference type="RefSeq" id="WP_011675803.1">
    <property type="nucleotide sequence ID" value="NZ_AZSI01000063.1"/>
</dbReference>
<evidence type="ECO:0000256" key="3">
    <source>
        <dbReference type="ARBA" id="ARBA00022723"/>
    </source>
</evidence>
<comment type="catalytic activity">
    <reaction evidence="8">
        <text>apo-[ACP] + CoA = holo-[ACP] + adenosine 3',5'-bisphosphate + H(+)</text>
        <dbReference type="Rhea" id="RHEA:12068"/>
        <dbReference type="Rhea" id="RHEA-COMP:9685"/>
        <dbReference type="Rhea" id="RHEA-COMP:9690"/>
        <dbReference type="ChEBI" id="CHEBI:15378"/>
        <dbReference type="ChEBI" id="CHEBI:29999"/>
        <dbReference type="ChEBI" id="CHEBI:57287"/>
        <dbReference type="ChEBI" id="CHEBI:58343"/>
        <dbReference type="ChEBI" id="CHEBI:64479"/>
        <dbReference type="EC" id="2.7.8.7"/>
    </reaction>
</comment>
<gene>
    <name evidence="8" type="primary">acpS</name>
    <name evidence="10" type="ORF">U725_01716</name>
</gene>
<reference evidence="10 11" key="1">
    <citation type="submission" date="2014-06" db="EMBL/GenBank/DDBJ databases">
        <title>Draft genome sequence of the putrescine producing strain Lactococcus lactis subsp cremoris GE214.</title>
        <authorList>
            <person name="Ladero V."/>
            <person name="Linares D.M."/>
            <person name="del Rio B."/>
            <person name="Mayo B."/>
            <person name="Martin M.C."/>
            <person name="Fernandez M."/>
            <person name="Alvarez M.A."/>
        </authorList>
    </citation>
    <scope>NUCLEOTIDE SEQUENCE [LARGE SCALE GENOMIC DNA]</scope>
    <source>
        <strain evidence="10 11">GE214</strain>
    </source>
</reference>
<evidence type="ECO:0000256" key="7">
    <source>
        <dbReference type="ARBA" id="ARBA00023160"/>
    </source>
</evidence>
<dbReference type="InterPro" id="IPR004568">
    <property type="entry name" value="Ppantetheine-prot_Trfase_dom"/>
</dbReference>